<dbReference type="OrthoDB" id="5148600at2"/>
<dbReference type="Pfam" id="PF02537">
    <property type="entry name" value="CRCB"/>
    <property type="match status" value="1"/>
</dbReference>
<dbReference type="GO" id="GO:0046872">
    <property type="term" value="F:metal ion binding"/>
    <property type="evidence" value="ECO:0007669"/>
    <property type="project" value="UniProtKB-KW"/>
</dbReference>
<reference evidence="13" key="2">
    <citation type="submission" date="2018-08" db="EMBL/GenBank/DDBJ databases">
        <authorList>
            <person name="Ferrada E.E."/>
            <person name="Latorre B.A."/>
        </authorList>
    </citation>
    <scope>NUCLEOTIDE SEQUENCE [LARGE SCALE GENOMIC DNA]</scope>
    <source>
        <strain evidence="13">Propionibacterium_australiense1</strain>
    </source>
</reference>
<proteinExistence type="inferred from homology"/>
<keyword evidence="10" id="KW-0813">Transport</keyword>
<keyword evidence="2 10" id="KW-1003">Cell membrane</keyword>
<evidence type="ECO:0000256" key="1">
    <source>
        <dbReference type="ARBA" id="ARBA00004651"/>
    </source>
</evidence>
<keyword evidence="6 10" id="KW-0407">Ion channel</keyword>
<evidence type="ECO:0000256" key="7">
    <source>
        <dbReference type="ARBA" id="ARBA00035120"/>
    </source>
</evidence>
<comment type="function">
    <text evidence="9 10">Fluoride-specific ion channel. Important for reducing fluoride concentration in the cell, thus reducing its toxicity.</text>
</comment>
<keyword evidence="5 10" id="KW-0472">Membrane</keyword>
<evidence type="ECO:0000313" key="13">
    <source>
        <dbReference type="EMBL" id="SYZ33221.1"/>
    </source>
</evidence>
<keyword evidence="3 10" id="KW-0812">Transmembrane</keyword>
<feature type="transmembrane region" description="Helical" evidence="10">
    <location>
        <begin position="90"/>
        <end position="109"/>
    </location>
</feature>
<organism evidence="13 14">
    <name type="scientific">Propionibacterium australiense</name>
    <dbReference type="NCBI Taxonomy" id="119981"/>
    <lineage>
        <taxon>Bacteria</taxon>
        <taxon>Bacillati</taxon>
        <taxon>Actinomycetota</taxon>
        <taxon>Actinomycetes</taxon>
        <taxon>Propionibacteriales</taxon>
        <taxon>Propionibacteriaceae</taxon>
        <taxon>Propionibacterium</taxon>
    </lineage>
</organism>
<dbReference type="EMBL" id="UNQJ01000006">
    <property type="protein sequence ID" value="SYZ33221.1"/>
    <property type="molecule type" value="Genomic_DNA"/>
</dbReference>
<comment type="similarity">
    <text evidence="7 10">Belongs to the fluoride channel Fluc/FEX (TC 1.A.43) family.</text>
</comment>
<evidence type="ECO:0000256" key="6">
    <source>
        <dbReference type="ARBA" id="ARBA00023303"/>
    </source>
</evidence>
<evidence type="ECO:0000256" key="3">
    <source>
        <dbReference type="ARBA" id="ARBA00022692"/>
    </source>
</evidence>
<dbReference type="RefSeq" id="WP_119161579.1">
    <property type="nucleotide sequence ID" value="NZ_LR134442.1"/>
</dbReference>
<keyword evidence="10" id="KW-0406">Ion transport</keyword>
<keyword evidence="10" id="KW-0479">Metal-binding</keyword>
<protein>
    <recommendedName>
        <fullName evidence="10">Fluoride-specific ion channel FluC</fullName>
    </recommendedName>
</protein>
<dbReference type="Proteomes" id="UP000263928">
    <property type="component" value="Unassembled WGS sequence"/>
</dbReference>
<dbReference type="PANTHER" id="PTHR28259:SF1">
    <property type="entry name" value="FLUORIDE EXPORT PROTEIN 1-RELATED"/>
    <property type="match status" value="1"/>
</dbReference>
<keyword evidence="14" id="KW-1185">Reference proteome</keyword>
<evidence type="ECO:0000256" key="9">
    <source>
        <dbReference type="ARBA" id="ARBA00049940"/>
    </source>
</evidence>
<dbReference type="GO" id="GO:0140114">
    <property type="term" value="P:cellular detoxification of fluoride"/>
    <property type="evidence" value="ECO:0007669"/>
    <property type="project" value="UniProtKB-UniRule"/>
</dbReference>
<feature type="transmembrane region" description="Helical" evidence="10">
    <location>
        <begin position="59"/>
        <end position="78"/>
    </location>
</feature>
<evidence type="ECO:0000256" key="11">
    <source>
        <dbReference type="SAM" id="MobiDB-lite"/>
    </source>
</evidence>
<evidence type="ECO:0000256" key="5">
    <source>
        <dbReference type="ARBA" id="ARBA00023136"/>
    </source>
</evidence>
<feature type="region of interest" description="Disordered" evidence="11">
    <location>
        <begin position="1"/>
        <end position="21"/>
    </location>
</feature>
<evidence type="ECO:0000256" key="10">
    <source>
        <dbReference type="HAMAP-Rule" id="MF_00454"/>
    </source>
</evidence>
<evidence type="ECO:0000256" key="8">
    <source>
        <dbReference type="ARBA" id="ARBA00035585"/>
    </source>
</evidence>
<dbReference type="Proteomes" id="UP000279336">
    <property type="component" value="Unassembled WGS sequence"/>
</dbReference>
<evidence type="ECO:0000313" key="15">
    <source>
        <dbReference type="Proteomes" id="UP000279336"/>
    </source>
</evidence>
<sequence>MVAHSDAGGRPRDTGGAAPGRPLHVQPRMLVVVFAGGLLGTLCRWGVTQLLGARGGWPVGTLTVNLAGAFALGWLLEALAHHPDRGRRRLLRLGLGTGFCGALTTYSTFATELALLADRASHALALGYLGVSVIGGLGCARAGTGLGGRARNGEGGSC</sequence>
<reference evidence="14" key="1">
    <citation type="submission" date="2018-08" db="EMBL/GenBank/DDBJ databases">
        <authorList>
            <person name="Hornung B."/>
        </authorList>
    </citation>
    <scope>NUCLEOTIDE SEQUENCE [LARGE SCALE GENOMIC DNA]</scope>
</reference>
<dbReference type="HAMAP" id="MF_00454">
    <property type="entry name" value="FluC"/>
    <property type="match status" value="1"/>
</dbReference>
<comment type="catalytic activity">
    <reaction evidence="8">
        <text>fluoride(in) = fluoride(out)</text>
        <dbReference type="Rhea" id="RHEA:76159"/>
        <dbReference type="ChEBI" id="CHEBI:17051"/>
    </reaction>
    <physiologicalReaction direction="left-to-right" evidence="8">
        <dbReference type="Rhea" id="RHEA:76160"/>
    </physiologicalReaction>
</comment>
<keyword evidence="10" id="KW-0915">Sodium</keyword>
<reference evidence="12 15" key="3">
    <citation type="submission" date="2018-10" db="EMBL/GenBank/DDBJ databases">
        <title>Propionibacterium australiense Genome Sequencing and Assembly.</title>
        <authorList>
            <person name="Bernier A.-M."/>
            <person name="Bernard K."/>
        </authorList>
    </citation>
    <scope>NUCLEOTIDE SEQUENCE [LARGE SCALE GENOMIC DNA]</scope>
    <source>
        <strain evidence="12 15">NML98A078</strain>
    </source>
</reference>
<dbReference type="InterPro" id="IPR003691">
    <property type="entry name" value="FluC"/>
</dbReference>
<evidence type="ECO:0000256" key="4">
    <source>
        <dbReference type="ARBA" id="ARBA00022989"/>
    </source>
</evidence>
<keyword evidence="4 10" id="KW-1133">Transmembrane helix</keyword>
<name>A0A383S682_9ACTN</name>
<comment type="subcellular location">
    <subcellularLocation>
        <location evidence="1 10">Cell membrane</location>
        <topology evidence="1 10">Multi-pass membrane protein</topology>
    </subcellularLocation>
</comment>
<comment type="activity regulation">
    <text evidence="10">Na(+) is not transported, but it plays an essential structural role and its presence is essential for fluoride channel function.</text>
</comment>
<feature type="binding site" evidence="10">
    <location>
        <position position="104"/>
    </location>
    <ligand>
        <name>Na(+)</name>
        <dbReference type="ChEBI" id="CHEBI:29101"/>
        <note>structural</note>
    </ligand>
</feature>
<gene>
    <name evidence="10" type="primary">fluC</name>
    <name evidence="10" type="synonym">crcB</name>
    <name evidence="12" type="ORF">D7U36_06415</name>
    <name evidence="13" type="ORF">PROPAUS_1138</name>
</gene>
<dbReference type="GO" id="GO:0005886">
    <property type="term" value="C:plasma membrane"/>
    <property type="evidence" value="ECO:0007669"/>
    <property type="project" value="UniProtKB-SubCell"/>
</dbReference>
<feature type="binding site" evidence="10">
    <location>
        <position position="101"/>
    </location>
    <ligand>
        <name>Na(+)</name>
        <dbReference type="ChEBI" id="CHEBI:29101"/>
        <note>structural</note>
    </ligand>
</feature>
<evidence type="ECO:0000313" key="12">
    <source>
        <dbReference type="EMBL" id="RLP10199.1"/>
    </source>
</evidence>
<feature type="transmembrane region" description="Helical" evidence="10">
    <location>
        <begin position="29"/>
        <end position="47"/>
    </location>
</feature>
<evidence type="ECO:0000256" key="2">
    <source>
        <dbReference type="ARBA" id="ARBA00022475"/>
    </source>
</evidence>
<dbReference type="EMBL" id="RCIW01000008">
    <property type="protein sequence ID" value="RLP10199.1"/>
    <property type="molecule type" value="Genomic_DNA"/>
</dbReference>
<accession>A0A383S682</accession>
<dbReference type="PANTHER" id="PTHR28259">
    <property type="entry name" value="FLUORIDE EXPORT PROTEIN 1-RELATED"/>
    <property type="match status" value="1"/>
</dbReference>
<feature type="transmembrane region" description="Helical" evidence="10">
    <location>
        <begin position="121"/>
        <end position="140"/>
    </location>
</feature>
<dbReference type="AlphaFoldDB" id="A0A383S682"/>
<evidence type="ECO:0000313" key="14">
    <source>
        <dbReference type="Proteomes" id="UP000263928"/>
    </source>
</evidence>
<dbReference type="GO" id="GO:0062054">
    <property type="term" value="F:fluoride channel activity"/>
    <property type="evidence" value="ECO:0007669"/>
    <property type="project" value="UniProtKB-UniRule"/>
</dbReference>